<reference evidence="2" key="1">
    <citation type="submission" date="2020-09" db="EMBL/GenBank/DDBJ databases">
        <authorList>
            <person name="Kikuchi T."/>
        </authorList>
    </citation>
    <scope>NUCLEOTIDE SEQUENCE</scope>
    <source>
        <strain evidence="2">SH1</strain>
    </source>
</reference>
<feature type="compositionally biased region" description="Basic and acidic residues" evidence="1">
    <location>
        <begin position="586"/>
        <end position="603"/>
    </location>
</feature>
<protein>
    <submittedName>
        <fullName evidence="2">Uncharacterized protein</fullName>
    </submittedName>
</protein>
<feature type="compositionally biased region" description="Basic and acidic residues" evidence="1">
    <location>
        <begin position="617"/>
        <end position="630"/>
    </location>
</feature>
<feature type="region of interest" description="Disordered" evidence="1">
    <location>
        <begin position="1026"/>
        <end position="1086"/>
    </location>
</feature>
<dbReference type="Proteomes" id="UP000783686">
    <property type="component" value="Unassembled WGS sequence"/>
</dbReference>
<feature type="compositionally biased region" description="Polar residues" evidence="1">
    <location>
        <begin position="775"/>
        <end position="785"/>
    </location>
</feature>
<dbReference type="Proteomes" id="UP000614601">
    <property type="component" value="Unassembled WGS sequence"/>
</dbReference>
<feature type="compositionally biased region" description="Basic and acidic residues" evidence="1">
    <location>
        <begin position="557"/>
        <end position="577"/>
    </location>
</feature>
<gene>
    <name evidence="2" type="ORF">BOKJ2_LOCUS8155</name>
</gene>
<dbReference type="AlphaFoldDB" id="A0A811KUE8"/>
<sequence>MKDKEVEGIEIRDKGSFVSTLGTLEQAELNSWMSIVNGGLFADGKTLVAGFIAEILKKEFTSGQGSEEKQNHDEVIDTNEVDQEEISHDGQLLSDQNDEAYEQVEHVLEHEAEQSQIAKNVEASLNKRRISGELPSSPKQYYPPSLDELMEQLSMSEPNPQLNLPFPTTKAEHEHAVEVEDPVHLNEVIGEPGIPNDAADPMESLVLAADDKAVLSTDLGEVDPLDITFENSESQNLSANPDREALLDEKDRLNSSVIVGGLDADGYPLITGLTSGPSTGNTDEVRPTEEPVISLDQGGYENNEIAEPEKVVELDQGGYEGEQQPEVDLEAAVAIQENKEIGLDQGGYEVEQLIAAQNAIEAQLSSTSGAFPNEASEVKNTGEIPLDAGGYEGEFSTTIKDDEYPKALEAMKVVEDQEKELISEPKDPEEEDELVARGEEAPKASQADPVGRALTEFGSNASLKSFDPNTVNAGTPPEVIRATGIAEAMKFDAATELSEHHIVGGLLTDGVPLIFGIQAVRPLPGTVDETVPEDEGDIAEKVKNDPLNESALPDQNEAQKQEKSKTEQNPSETHEGANDEVTEPTEEFHTACDSLKEDTQAKPEDEEGYVKLISSKSESRDGPRSQVYFEHEGTPINAEELARIEHAEQQPDAPFERHHVIHVEQEAEPHKTRNIPIIIEENSIEVQEALKNSLDKQDSVKTEDVGIDHKDNITHEETPLKDYPDQEKATESNRIILKEPLERWASEEDLRAVGTDQSGQVPQDVIKPGEGAYDQSAQQTPTGQSERVIPILVQGNYSAVDHSAPTGQTGPIGTQPTAPSTEKHITFDNERLITIERPSAPNNSIQESLKERSVERNVPIRLVSSTNGLALDLPSPGARSETQESGFASVDALSPLETTVPSGPVLSGPVLTDPVLILSSILANLKRLKMTDKPKYDNIVARLKELEEEMRIQNTGLPPDDSLTQVVGEILQSEYPNSDLQIVVSTSRKSTSHTQFYETETPGMVGLAPDQLRDLQTKLMDKISGRNDYGKNVETKDQPDDLKRRDATEEGWTNEDGTESVHTRSVRQVTTTQSSVKGLGEHPQPNGEFIRLKVNEQVYDGQSDPQTHHIRLVPIQRIPVKYY</sequence>
<feature type="region of interest" description="Disordered" evidence="1">
    <location>
        <begin position="541"/>
        <end position="630"/>
    </location>
</feature>
<feature type="compositionally biased region" description="Basic and acidic residues" evidence="1">
    <location>
        <begin position="1026"/>
        <end position="1048"/>
    </location>
</feature>
<dbReference type="EMBL" id="CAJFCW020000004">
    <property type="protein sequence ID" value="CAG9112174.1"/>
    <property type="molecule type" value="Genomic_DNA"/>
</dbReference>
<evidence type="ECO:0000313" key="3">
    <source>
        <dbReference type="Proteomes" id="UP000614601"/>
    </source>
</evidence>
<feature type="compositionally biased region" description="Polar residues" evidence="1">
    <location>
        <begin position="1066"/>
        <end position="1076"/>
    </location>
</feature>
<evidence type="ECO:0000256" key="1">
    <source>
        <dbReference type="SAM" id="MobiDB-lite"/>
    </source>
</evidence>
<comment type="caution">
    <text evidence="2">The sequence shown here is derived from an EMBL/GenBank/DDBJ whole genome shotgun (WGS) entry which is preliminary data.</text>
</comment>
<evidence type="ECO:0000313" key="2">
    <source>
        <dbReference type="EMBL" id="CAD5218945.1"/>
    </source>
</evidence>
<accession>A0A811KUE8</accession>
<feature type="region of interest" description="Disordered" evidence="1">
    <location>
        <begin position="751"/>
        <end position="785"/>
    </location>
</feature>
<dbReference type="OrthoDB" id="5831635at2759"/>
<proteinExistence type="predicted"/>
<name>A0A811KUE8_9BILA</name>
<dbReference type="EMBL" id="CAJFDH010000004">
    <property type="protein sequence ID" value="CAD5218945.1"/>
    <property type="molecule type" value="Genomic_DNA"/>
</dbReference>
<organism evidence="2 3">
    <name type="scientific">Bursaphelenchus okinawaensis</name>
    <dbReference type="NCBI Taxonomy" id="465554"/>
    <lineage>
        <taxon>Eukaryota</taxon>
        <taxon>Metazoa</taxon>
        <taxon>Ecdysozoa</taxon>
        <taxon>Nematoda</taxon>
        <taxon>Chromadorea</taxon>
        <taxon>Rhabditida</taxon>
        <taxon>Tylenchina</taxon>
        <taxon>Tylenchomorpha</taxon>
        <taxon>Aphelenchoidea</taxon>
        <taxon>Aphelenchoididae</taxon>
        <taxon>Bursaphelenchus</taxon>
    </lineage>
</organism>
<keyword evidence="3" id="KW-1185">Reference proteome</keyword>